<dbReference type="SUPFAM" id="SSF81383">
    <property type="entry name" value="F-box domain"/>
    <property type="match status" value="1"/>
</dbReference>
<dbReference type="InterPro" id="IPR032675">
    <property type="entry name" value="LRR_dom_sf"/>
</dbReference>
<dbReference type="Pfam" id="PF00646">
    <property type="entry name" value="F-box"/>
    <property type="match status" value="1"/>
</dbReference>
<dbReference type="AlphaFoldDB" id="A0A072U3S5"/>
<dbReference type="InterPro" id="IPR055357">
    <property type="entry name" value="LRR_At1g61320_AtMIF1"/>
</dbReference>
<sequence length="587" mass="68152">MLLLVAVTMKMSKKFKSEEELPDCVISYIFSKLCLKDLVKTSVLSKRWLHEWRSRIDLNFDLHNMFDYNTLQELPQNLPVPLLKTFQSEFATRMDRFMLKHRGDMIRSLRVDFPLGNQHSDVIDKMIFKGIAKGVERIELLFSYQNNSDFEIEPYKFVFELLSLDDSLTYLHLQKCHLVAPINLSGFNNLRTLVLHLVVVKQDLLQGMLSSCIHLVDFTLNDCEFNSDLKIISPKLFNLNIVNCGVEIGREKNIDIFASNLSSIEYSCNGREVHSMNIKADMLSKFSYRGREISQHIGFSGLKNVTTIVFDGLHECISDDIVPHLFSECLQLEDVTFKNCWMICRMKIISPKLRRLSIIDCCYDGMSPYRMSIDALNLSSFEYSGYTRVFSVNAPRLSKVFWNATTREETPFAIHPYESLLYIENLTMIMSTSQVEKLTEVLVEFQNLKNLELFIEGAYDHNLDYFWILDIAMASHHLEKLSVTIENSHMIGLQRKRREYAGFFHNDLKYVELHGCVCTINVIELASHLLRNAYSLKKITFSSLDKFYMGAGRWTKGSNVCCWGFKRNFIHEMLKDDVNEHCQLTIV</sequence>
<protein>
    <submittedName>
        <fullName evidence="3">F-box/RNI/FBD-like domain protein</fullName>
    </submittedName>
</protein>
<accession>A0A072U3S5</accession>
<feature type="domain" description="At1g61320/AtMIF1 LRR" evidence="2">
    <location>
        <begin position="316"/>
        <end position="573"/>
    </location>
</feature>
<proteinExistence type="predicted"/>
<dbReference type="OrthoDB" id="1394117at2759"/>
<dbReference type="PANTHER" id="PTHR34145">
    <property type="entry name" value="OS02G0105600 PROTEIN"/>
    <property type="match status" value="1"/>
</dbReference>
<evidence type="ECO:0000313" key="3">
    <source>
        <dbReference type="EMBL" id="KEH23803.1"/>
    </source>
</evidence>
<dbReference type="Gene3D" id="3.80.10.10">
    <property type="entry name" value="Ribonuclease Inhibitor"/>
    <property type="match status" value="1"/>
</dbReference>
<evidence type="ECO:0000259" key="2">
    <source>
        <dbReference type="Pfam" id="PF23622"/>
    </source>
</evidence>
<gene>
    <name evidence="4" type="primary">25499150</name>
    <name evidence="3" type="ordered locus">MTR_7g095350</name>
</gene>
<organism evidence="3 5">
    <name type="scientific">Medicago truncatula</name>
    <name type="common">Barrel medic</name>
    <name type="synonym">Medicago tribuloides</name>
    <dbReference type="NCBI Taxonomy" id="3880"/>
    <lineage>
        <taxon>Eukaryota</taxon>
        <taxon>Viridiplantae</taxon>
        <taxon>Streptophyta</taxon>
        <taxon>Embryophyta</taxon>
        <taxon>Tracheophyta</taxon>
        <taxon>Spermatophyta</taxon>
        <taxon>Magnoliopsida</taxon>
        <taxon>eudicotyledons</taxon>
        <taxon>Gunneridae</taxon>
        <taxon>Pentapetalae</taxon>
        <taxon>rosids</taxon>
        <taxon>fabids</taxon>
        <taxon>Fabales</taxon>
        <taxon>Fabaceae</taxon>
        <taxon>Papilionoideae</taxon>
        <taxon>50 kb inversion clade</taxon>
        <taxon>NPAAA clade</taxon>
        <taxon>Hologalegina</taxon>
        <taxon>IRL clade</taxon>
        <taxon>Trifolieae</taxon>
        <taxon>Medicago</taxon>
    </lineage>
</organism>
<dbReference type="PANTHER" id="PTHR34145:SF28">
    <property type="entry name" value="F-BOX DOMAIN-CONTAINING PROTEIN"/>
    <property type="match status" value="1"/>
</dbReference>
<dbReference type="Pfam" id="PF23622">
    <property type="entry name" value="LRR_At1g61320_AtMIF1"/>
    <property type="match status" value="2"/>
</dbReference>
<reference evidence="4" key="3">
    <citation type="submission" date="2015-04" db="UniProtKB">
        <authorList>
            <consortium name="EnsemblPlants"/>
        </authorList>
    </citation>
    <scope>IDENTIFICATION</scope>
    <source>
        <strain evidence="4">cv. Jemalong A17</strain>
    </source>
</reference>
<name>A0A072U3S5_MEDTR</name>
<dbReference type="InterPro" id="IPR036047">
    <property type="entry name" value="F-box-like_dom_sf"/>
</dbReference>
<feature type="domain" description="At1g61320/AtMIF1 LRR" evidence="2">
    <location>
        <begin position="98"/>
        <end position="270"/>
    </location>
</feature>
<reference evidence="3 5" key="2">
    <citation type="journal article" date="2014" name="BMC Genomics">
        <title>An improved genome release (version Mt4.0) for the model legume Medicago truncatula.</title>
        <authorList>
            <person name="Tang H."/>
            <person name="Krishnakumar V."/>
            <person name="Bidwell S."/>
            <person name="Rosen B."/>
            <person name="Chan A."/>
            <person name="Zhou S."/>
            <person name="Gentzbittel L."/>
            <person name="Childs K.L."/>
            <person name="Yandell M."/>
            <person name="Gundlach H."/>
            <person name="Mayer K.F."/>
            <person name="Schwartz D.C."/>
            <person name="Town C.D."/>
        </authorList>
    </citation>
    <scope>GENOME REANNOTATION</scope>
    <source>
        <strain evidence="3">A17</strain>
        <strain evidence="4 5">cv. Jemalong A17</strain>
    </source>
</reference>
<dbReference type="InterPro" id="IPR053772">
    <property type="entry name" value="At1g61320/At1g61330-like"/>
</dbReference>
<dbReference type="EnsemblPlants" id="KEH23803">
    <property type="protein sequence ID" value="KEH23803"/>
    <property type="gene ID" value="MTR_7g095350"/>
</dbReference>
<dbReference type="Proteomes" id="UP000002051">
    <property type="component" value="Unassembled WGS sequence"/>
</dbReference>
<dbReference type="EMBL" id="CM001223">
    <property type="protein sequence ID" value="KEH23803.1"/>
    <property type="molecule type" value="Genomic_DNA"/>
</dbReference>
<reference evidence="3 5" key="1">
    <citation type="journal article" date="2011" name="Nature">
        <title>The Medicago genome provides insight into the evolution of rhizobial symbioses.</title>
        <authorList>
            <person name="Young N.D."/>
            <person name="Debelle F."/>
            <person name="Oldroyd G.E."/>
            <person name="Geurts R."/>
            <person name="Cannon S.B."/>
            <person name="Udvardi M.K."/>
            <person name="Benedito V.A."/>
            <person name="Mayer K.F."/>
            <person name="Gouzy J."/>
            <person name="Schoof H."/>
            <person name="Van de Peer Y."/>
            <person name="Proost S."/>
            <person name="Cook D.R."/>
            <person name="Meyers B.C."/>
            <person name="Spannagl M."/>
            <person name="Cheung F."/>
            <person name="De Mita S."/>
            <person name="Krishnakumar V."/>
            <person name="Gundlach H."/>
            <person name="Zhou S."/>
            <person name="Mudge J."/>
            <person name="Bharti A.K."/>
            <person name="Murray J.D."/>
            <person name="Naoumkina M.A."/>
            <person name="Rosen B."/>
            <person name="Silverstein K.A."/>
            <person name="Tang H."/>
            <person name="Rombauts S."/>
            <person name="Zhao P.X."/>
            <person name="Zhou P."/>
            <person name="Barbe V."/>
            <person name="Bardou P."/>
            <person name="Bechner M."/>
            <person name="Bellec A."/>
            <person name="Berger A."/>
            <person name="Berges H."/>
            <person name="Bidwell S."/>
            <person name="Bisseling T."/>
            <person name="Choisne N."/>
            <person name="Couloux A."/>
            <person name="Denny R."/>
            <person name="Deshpande S."/>
            <person name="Dai X."/>
            <person name="Doyle J.J."/>
            <person name="Dudez A.M."/>
            <person name="Farmer A.D."/>
            <person name="Fouteau S."/>
            <person name="Franken C."/>
            <person name="Gibelin C."/>
            <person name="Gish J."/>
            <person name="Goldstein S."/>
            <person name="Gonzalez A.J."/>
            <person name="Green P.J."/>
            <person name="Hallab A."/>
            <person name="Hartog M."/>
            <person name="Hua A."/>
            <person name="Humphray S.J."/>
            <person name="Jeong D.H."/>
            <person name="Jing Y."/>
            <person name="Jocker A."/>
            <person name="Kenton S.M."/>
            <person name="Kim D.J."/>
            <person name="Klee K."/>
            <person name="Lai H."/>
            <person name="Lang C."/>
            <person name="Lin S."/>
            <person name="Macmil S.L."/>
            <person name="Magdelenat G."/>
            <person name="Matthews L."/>
            <person name="McCorrison J."/>
            <person name="Monaghan E.L."/>
            <person name="Mun J.H."/>
            <person name="Najar F.Z."/>
            <person name="Nicholson C."/>
            <person name="Noirot C."/>
            <person name="O'Bleness M."/>
            <person name="Paule C.R."/>
            <person name="Poulain J."/>
            <person name="Prion F."/>
            <person name="Qin B."/>
            <person name="Qu C."/>
            <person name="Retzel E.F."/>
            <person name="Riddle C."/>
            <person name="Sallet E."/>
            <person name="Samain S."/>
            <person name="Samson N."/>
            <person name="Sanders I."/>
            <person name="Saurat O."/>
            <person name="Scarpelli C."/>
            <person name="Schiex T."/>
            <person name="Segurens B."/>
            <person name="Severin A.J."/>
            <person name="Sherrier D.J."/>
            <person name="Shi R."/>
            <person name="Sims S."/>
            <person name="Singer S.R."/>
            <person name="Sinharoy S."/>
            <person name="Sterck L."/>
            <person name="Viollet A."/>
            <person name="Wang B.B."/>
            <person name="Wang K."/>
            <person name="Wang M."/>
            <person name="Wang X."/>
            <person name="Warfsmann J."/>
            <person name="Weissenbach J."/>
            <person name="White D.D."/>
            <person name="White J.D."/>
            <person name="Wiley G.B."/>
            <person name="Wincker P."/>
            <person name="Xing Y."/>
            <person name="Yang L."/>
            <person name="Yao Z."/>
            <person name="Ying F."/>
            <person name="Zhai J."/>
            <person name="Zhou L."/>
            <person name="Zuber A."/>
            <person name="Denarie J."/>
            <person name="Dixon R.A."/>
            <person name="May G.D."/>
            <person name="Schwartz D.C."/>
            <person name="Rogers J."/>
            <person name="Quetier F."/>
            <person name="Town C.D."/>
            <person name="Roe B.A."/>
        </authorList>
    </citation>
    <scope>NUCLEOTIDE SEQUENCE [LARGE SCALE GENOMIC DNA]</scope>
    <source>
        <strain evidence="3">A17</strain>
        <strain evidence="4 5">cv. Jemalong A17</strain>
    </source>
</reference>
<evidence type="ECO:0000313" key="5">
    <source>
        <dbReference type="Proteomes" id="UP000002051"/>
    </source>
</evidence>
<dbReference type="InterPro" id="IPR001810">
    <property type="entry name" value="F-box_dom"/>
</dbReference>
<dbReference type="SUPFAM" id="SSF52047">
    <property type="entry name" value="RNI-like"/>
    <property type="match status" value="1"/>
</dbReference>
<keyword evidence="5" id="KW-1185">Reference proteome</keyword>
<evidence type="ECO:0000313" key="4">
    <source>
        <dbReference type="EnsemblPlants" id="KEH23803"/>
    </source>
</evidence>
<feature type="domain" description="F-box" evidence="1">
    <location>
        <begin position="20"/>
        <end position="54"/>
    </location>
</feature>
<evidence type="ECO:0000259" key="1">
    <source>
        <dbReference type="Pfam" id="PF00646"/>
    </source>
</evidence>